<organism evidence="2">
    <name type="scientific">Chromera velia CCMP2878</name>
    <dbReference type="NCBI Taxonomy" id="1169474"/>
    <lineage>
        <taxon>Eukaryota</taxon>
        <taxon>Sar</taxon>
        <taxon>Alveolata</taxon>
        <taxon>Colpodellida</taxon>
        <taxon>Chromeraceae</taxon>
        <taxon>Chromera</taxon>
    </lineage>
</organism>
<reference evidence="2" key="1">
    <citation type="submission" date="2014-11" db="EMBL/GenBank/DDBJ databases">
        <authorList>
            <person name="Otto D Thomas"/>
            <person name="Naeem Raeece"/>
        </authorList>
    </citation>
    <scope>NUCLEOTIDE SEQUENCE</scope>
</reference>
<evidence type="ECO:0000256" key="1">
    <source>
        <dbReference type="SAM" id="MobiDB-lite"/>
    </source>
</evidence>
<dbReference type="VEuPathDB" id="CryptoDB:Cvel_11701"/>
<feature type="compositionally biased region" description="Basic and acidic residues" evidence="1">
    <location>
        <begin position="1"/>
        <end position="13"/>
    </location>
</feature>
<protein>
    <recommendedName>
        <fullName evidence="3">Alpha-ketoglutarate-dependent dioxygenase AlkB-like domain-containing protein</fullName>
    </recommendedName>
</protein>
<evidence type="ECO:0008006" key="3">
    <source>
        <dbReference type="Google" id="ProtNLM"/>
    </source>
</evidence>
<proteinExistence type="predicted"/>
<name>A0A0G4I7L4_9ALVE</name>
<evidence type="ECO:0000313" key="2">
    <source>
        <dbReference type="EMBL" id="CEM53066.1"/>
    </source>
</evidence>
<gene>
    <name evidence="2" type="ORF">Cvel_11701</name>
</gene>
<accession>A0A0G4I7L4</accession>
<feature type="compositionally biased region" description="Low complexity" evidence="1">
    <location>
        <begin position="35"/>
        <end position="64"/>
    </location>
</feature>
<dbReference type="AlphaFoldDB" id="A0A0G4I7L4"/>
<dbReference type="PhylomeDB" id="A0A0G4I7L4"/>
<sequence length="273" mass="30162">MIWLHKREEKTQEAPKPPTTTHQSRTKRWRPVQKPTEASAPSSSSSSSTTTTQQFETAATATARPPRPVPRAGVLVLRNFINLVAPGVTQEQFGLTPDKQYYDSKTGTVKKKRARYNLCFEAGDGRPANMEAGQGTVVGFNQVPHTHKVQKFIVALLAAAGVPKEVVSASTLRVETNVYTDPSRNGIGFHGDTERRVVVGVRLGLSKEARMPIVFRWYQGREVMKEYEDRVIDLGPGDVYFMSEKAAGSDWKNPTIPTLRHAAGAPKYTQGGR</sequence>
<dbReference type="EMBL" id="CDMZ01005492">
    <property type="protein sequence ID" value="CEM53066.1"/>
    <property type="molecule type" value="Genomic_DNA"/>
</dbReference>
<feature type="region of interest" description="Disordered" evidence="1">
    <location>
        <begin position="1"/>
        <end position="68"/>
    </location>
</feature>